<feature type="domain" description="N-acetyltransferase" evidence="3">
    <location>
        <begin position="4"/>
        <end position="150"/>
    </location>
</feature>
<evidence type="ECO:0000313" key="4">
    <source>
        <dbReference type="EMBL" id="KRV50913.1"/>
    </source>
</evidence>
<keyword evidence="1 4" id="KW-0808">Transferase</keyword>
<comment type="caution">
    <text evidence="4">The sequence shown here is derived from an EMBL/GenBank/DDBJ whole genome shotgun (WGS) entry which is preliminary data.</text>
</comment>
<dbReference type="InterPro" id="IPR050832">
    <property type="entry name" value="Bact_Acetyltransf"/>
</dbReference>
<dbReference type="Pfam" id="PF00583">
    <property type="entry name" value="Acetyltransf_1"/>
    <property type="match status" value="1"/>
</dbReference>
<accession>A0A0T6LY06</accession>
<dbReference type="PROSITE" id="PS51186">
    <property type="entry name" value="GNAT"/>
    <property type="match status" value="1"/>
</dbReference>
<dbReference type="InterPro" id="IPR016181">
    <property type="entry name" value="Acyl_CoA_acyltransferase"/>
</dbReference>
<dbReference type="EMBL" id="LLZU01000003">
    <property type="protein sequence ID" value="KRV50913.1"/>
    <property type="molecule type" value="Genomic_DNA"/>
</dbReference>
<evidence type="ECO:0000259" key="3">
    <source>
        <dbReference type="PROSITE" id="PS51186"/>
    </source>
</evidence>
<dbReference type="PANTHER" id="PTHR43877:SF2">
    <property type="entry name" value="AMINOALKYLPHOSPHONATE N-ACETYLTRANSFERASE-RELATED"/>
    <property type="match status" value="1"/>
</dbReference>
<dbReference type="OrthoDB" id="9789603at2"/>
<dbReference type="CDD" id="cd04301">
    <property type="entry name" value="NAT_SF"/>
    <property type="match status" value="1"/>
</dbReference>
<keyword evidence="2" id="KW-0012">Acyltransferase</keyword>
<dbReference type="Proteomes" id="UP000050867">
    <property type="component" value="Unassembled WGS sequence"/>
</dbReference>
<evidence type="ECO:0000256" key="1">
    <source>
        <dbReference type="ARBA" id="ARBA00022679"/>
    </source>
</evidence>
<protein>
    <submittedName>
        <fullName evidence="4">GNAT family acetyltransferase</fullName>
    </submittedName>
</protein>
<dbReference type="STRING" id="76728.AQ490_13275"/>
<dbReference type="PANTHER" id="PTHR43877">
    <property type="entry name" value="AMINOALKYLPHOSPHONATE N-ACETYLTRANSFERASE-RELATED-RELATED"/>
    <property type="match status" value="1"/>
</dbReference>
<evidence type="ECO:0000313" key="5">
    <source>
        <dbReference type="Proteomes" id="UP000050867"/>
    </source>
</evidence>
<dbReference type="Gene3D" id="3.40.630.30">
    <property type="match status" value="1"/>
</dbReference>
<dbReference type="RefSeq" id="WP_018383599.1">
    <property type="nucleotide sequence ID" value="NZ_LLZU01000003.1"/>
</dbReference>
<organism evidence="4 5">
    <name type="scientific">Wenjunlia vitaminophila</name>
    <name type="common">Streptomyces vitaminophilus</name>
    <dbReference type="NCBI Taxonomy" id="76728"/>
    <lineage>
        <taxon>Bacteria</taxon>
        <taxon>Bacillati</taxon>
        <taxon>Actinomycetota</taxon>
        <taxon>Actinomycetes</taxon>
        <taxon>Kitasatosporales</taxon>
        <taxon>Streptomycetaceae</taxon>
        <taxon>Wenjunlia</taxon>
    </lineage>
</organism>
<dbReference type="AlphaFoldDB" id="A0A0T6LY06"/>
<dbReference type="eggNOG" id="COG0456">
    <property type="taxonomic scope" value="Bacteria"/>
</dbReference>
<gene>
    <name evidence="4" type="ORF">AQ490_13275</name>
</gene>
<evidence type="ECO:0000256" key="2">
    <source>
        <dbReference type="ARBA" id="ARBA00023315"/>
    </source>
</evidence>
<proteinExistence type="predicted"/>
<reference evidence="4 5" key="1">
    <citation type="submission" date="2015-10" db="EMBL/GenBank/DDBJ databases">
        <title>Draft genome sequence of pyrrolomycin-producing Streptomyces vitaminophilus.</title>
        <authorList>
            <person name="Graham D.E."/>
            <person name="Mahan K.M."/>
            <person name="Klingeman D.M."/>
            <person name="Hettich R.L."/>
            <person name="Parry R.J."/>
        </authorList>
    </citation>
    <scope>NUCLEOTIDE SEQUENCE [LARGE SCALE GENOMIC DNA]</scope>
    <source>
        <strain evidence="4 5">ATCC 31673</strain>
    </source>
</reference>
<dbReference type="SUPFAM" id="SSF55729">
    <property type="entry name" value="Acyl-CoA N-acyltransferases (Nat)"/>
    <property type="match status" value="1"/>
</dbReference>
<keyword evidence="5" id="KW-1185">Reference proteome</keyword>
<dbReference type="GO" id="GO:0016747">
    <property type="term" value="F:acyltransferase activity, transferring groups other than amino-acyl groups"/>
    <property type="evidence" value="ECO:0007669"/>
    <property type="project" value="InterPro"/>
</dbReference>
<sequence>MEDTEFRPAQEPDLPAIVALLADDPLGASRESPDDLAPYRAAFERLRGDPNQLLLVATERGEVVGTLQLSFLAGLSRRGSSRALIEAVRVHRDQRGEGLGGRMVQWAVDEARRRGCALIQLTSDVTRTDARRFYERLGFVASHVGFKMPL</sequence>
<dbReference type="InterPro" id="IPR000182">
    <property type="entry name" value="GNAT_dom"/>
</dbReference>
<name>A0A0T6LY06_WENVI</name>